<dbReference type="AlphaFoldDB" id="A0AA36CTC9"/>
<sequence length="1176" mass="132997">MVFALDPGQMKIAEKLVILNDRAIGLLTRVYNIKKACAEPKSKPAFLADKSVESALKHIVKKFPVTDARTNPGAYSNVAGLKDQIIASLSHYYYTFADLLEFKDHVLQLLTTMDAAQCHLDIALNYELTTGYLNLVVNLISAMILLSRVDDRKAVLGLFNAAHELANGQTEASFPRLGQMILDYESPLKKLSEELTPLNRLMLSALSSMSPVFTRRNISAASWRTAQILSLTTNPQQMVYVAQTDTIASEYLSLDAMERWVILTCTVCHGALLNDPLIVRMWQLSLQGSLAIRVFRDEILIIHPALQTFFESFKSLNKRVQEIKDAYAIALAQCASLHGDRRKFLRGALRELTLLIHDEPGLLGPKILFVWMALSFSRDEVLWLLRHYDIWPSTKKKDGSKTEKAEELVDKQLPELLHYMEELRDLVRKHAGIIQRYYMTYIGNYDVAAIGELMNGLKGLSKDDNELIQDFMRDISSLNAEVSFRALRLDWCRFQAHVSISRSPFQLSAHQPFAVAMNTAVFHLRMVDLLEETLRETSDLSIYCFYVRHLERQWRLCMTMPNSCRYSMAFARICSHFPYAIHEMCPEEKTHIIERSLALADQILSDLCATTGGIIGDLCDDELRLTELTTPIHVAQQIQMQVLNSQQQGKKAQKLIQDFPLAGAESKRRDRCQLSIQDKRQTILVELASAFTAVRNFTVAEHIFSPTEYLFQQLETKFAEMIINAATQTPTLPRRPSELLSILDCYMTVLSNVDTLVAFDVQTLMRNVLLQQTQPLDSKNRKTVTSIYTKWYLEVVLHRAATGNLVWSDHLKAMISGGEQSEFAPEQYTDPAEMQALCQLLSPYGIKHLTERLVWHVASQIGELEKLICAEPKIQEGLYQLVIQNKDPRHFDKTELIREVAHELAIEPKEKKGQSSTTTAADAILQRTSIIGQIFSFRDALHDALKEVLARPLTLILRCYRFMDAGLPDEVRAGLSELGEALGEKTVVDMALVNALRAQSTFPPDEHYTISRLLMAAIAIALPRIAENPLSIYKPSIRAALNNSHCIPLAIVTIGPALFFLHGRGDIEVRMMEFLALATASSLRLAEDEEAKRPPEPIVNPLDLTDDDEEDQARSRKERARGLERDPIAYLSILLDKVVVGSSSLHYKAFDHLYPYAMSRNAYLDAYEKELSHIEG</sequence>
<evidence type="ECO:0000256" key="2">
    <source>
        <dbReference type="SAM" id="MobiDB-lite"/>
    </source>
</evidence>
<reference evidence="3" key="1">
    <citation type="submission" date="2023-06" db="EMBL/GenBank/DDBJ databases">
        <authorList>
            <person name="Delattre M."/>
        </authorList>
    </citation>
    <scope>NUCLEOTIDE SEQUENCE</scope>
    <source>
        <strain evidence="3">AF72</strain>
    </source>
</reference>
<accession>A0AA36CTC9</accession>
<keyword evidence="4" id="KW-1185">Reference proteome</keyword>
<protein>
    <submittedName>
        <fullName evidence="3">Uncharacterized protein</fullName>
    </submittedName>
</protein>
<name>A0AA36CTC9_9BILA</name>
<dbReference type="GO" id="GO:0031209">
    <property type="term" value="C:SCAR complex"/>
    <property type="evidence" value="ECO:0007669"/>
    <property type="project" value="TreeGrafter"/>
</dbReference>
<evidence type="ECO:0000313" key="3">
    <source>
        <dbReference type="EMBL" id="CAJ0574963.1"/>
    </source>
</evidence>
<dbReference type="PANTHER" id="PTHR12093:SF10">
    <property type="entry name" value="MEMBRANE-ASSOCIATED PROTEIN HEM"/>
    <property type="match status" value="1"/>
</dbReference>
<comment type="similarity">
    <text evidence="1">Belongs to the HEM-1/HEM-2 family.</text>
</comment>
<organism evidence="3 4">
    <name type="scientific">Mesorhabditis spiculigera</name>
    <dbReference type="NCBI Taxonomy" id="96644"/>
    <lineage>
        <taxon>Eukaryota</taxon>
        <taxon>Metazoa</taxon>
        <taxon>Ecdysozoa</taxon>
        <taxon>Nematoda</taxon>
        <taxon>Chromadorea</taxon>
        <taxon>Rhabditida</taxon>
        <taxon>Rhabditina</taxon>
        <taxon>Rhabditomorpha</taxon>
        <taxon>Rhabditoidea</taxon>
        <taxon>Rhabditidae</taxon>
        <taxon>Mesorhabditinae</taxon>
        <taxon>Mesorhabditis</taxon>
    </lineage>
</organism>
<dbReference type="GO" id="GO:0030031">
    <property type="term" value="P:cell projection assembly"/>
    <property type="evidence" value="ECO:0007669"/>
    <property type="project" value="TreeGrafter"/>
</dbReference>
<evidence type="ECO:0000313" key="4">
    <source>
        <dbReference type="Proteomes" id="UP001177023"/>
    </source>
</evidence>
<comment type="caution">
    <text evidence="3">The sequence shown here is derived from an EMBL/GenBank/DDBJ whole genome shotgun (WGS) entry which is preliminary data.</text>
</comment>
<dbReference type="EMBL" id="CATQJA010002634">
    <property type="protein sequence ID" value="CAJ0574963.1"/>
    <property type="molecule type" value="Genomic_DNA"/>
</dbReference>
<feature type="region of interest" description="Disordered" evidence="2">
    <location>
        <begin position="1086"/>
        <end position="1120"/>
    </location>
</feature>
<dbReference type="InterPro" id="IPR019137">
    <property type="entry name" value="Nck-associated_protein-1"/>
</dbReference>
<dbReference type="GO" id="GO:0016477">
    <property type="term" value="P:cell migration"/>
    <property type="evidence" value="ECO:0007669"/>
    <property type="project" value="TreeGrafter"/>
</dbReference>
<gene>
    <name evidence="3" type="ORF">MSPICULIGERA_LOCUS13283</name>
</gene>
<evidence type="ECO:0000256" key="1">
    <source>
        <dbReference type="ARBA" id="ARBA00037947"/>
    </source>
</evidence>
<dbReference type="Proteomes" id="UP001177023">
    <property type="component" value="Unassembled WGS sequence"/>
</dbReference>
<dbReference type="PANTHER" id="PTHR12093">
    <property type="entry name" value="NCK-ASSOCIATED PROTEIN 1"/>
    <property type="match status" value="1"/>
</dbReference>
<dbReference type="Pfam" id="PF09735">
    <property type="entry name" value="Nckap1"/>
    <property type="match status" value="1"/>
</dbReference>
<dbReference type="GO" id="GO:0030866">
    <property type="term" value="P:cortical actin cytoskeleton organization"/>
    <property type="evidence" value="ECO:0007669"/>
    <property type="project" value="TreeGrafter"/>
</dbReference>
<proteinExistence type="inferred from homology"/>
<feature type="non-terminal residue" evidence="3">
    <location>
        <position position="1176"/>
    </location>
</feature>
<dbReference type="GO" id="GO:0048812">
    <property type="term" value="P:neuron projection morphogenesis"/>
    <property type="evidence" value="ECO:0007669"/>
    <property type="project" value="TreeGrafter"/>
</dbReference>